<dbReference type="Pfam" id="PF10073">
    <property type="entry name" value="GapR_DNA-bd"/>
    <property type="match status" value="1"/>
</dbReference>
<dbReference type="InterPro" id="IPR046367">
    <property type="entry name" value="GapR-like_DNA-bd"/>
</dbReference>
<dbReference type="AlphaFoldDB" id="A0A560CXF4"/>
<sequence>MTEGAAIGHNNAISKEAATRLKSYIDRIENLEAEKKGLSDDIKDIKAEAKSAGFDVKAMNDALKMRKKGAEEVLTHTMVVETYCRALGMSSYLE</sequence>
<dbReference type="Proteomes" id="UP000319949">
    <property type="component" value="Unassembled WGS sequence"/>
</dbReference>
<protein>
    <submittedName>
        <fullName evidence="3">Uncharacterized protein (UPF0335 family)</fullName>
    </submittedName>
</protein>
<dbReference type="GO" id="GO:0003677">
    <property type="term" value="F:DNA binding"/>
    <property type="evidence" value="ECO:0007669"/>
    <property type="project" value="InterPro"/>
</dbReference>
<gene>
    <name evidence="3" type="ORF">FBZ96_1197</name>
</gene>
<comment type="caution">
    <text evidence="3">The sequence shown here is derived from an EMBL/GenBank/DDBJ whole genome shotgun (WGS) entry which is preliminary data.</text>
</comment>
<evidence type="ECO:0000313" key="4">
    <source>
        <dbReference type="Proteomes" id="UP000319949"/>
    </source>
</evidence>
<keyword evidence="4" id="KW-1185">Reference proteome</keyword>
<dbReference type="OrthoDB" id="9813793at2"/>
<feature type="coiled-coil region" evidence="1">
    <location>
        <begin position="14"/>
        <end position="48"/>
    </location>
</feature>
<accession>A0A560CXF4</accession>
<evidence type="ECO:0000313" key="3">
    <source>
        <dbReference type="EMBL" id="TWA89539.1"/>
    </source>
</evidence>
<evidence type="ECO:0000256" key="1">
    <source>
        <dbReference type="SAM" id="Coils"/>
    </source>
</evidence>
<evidence type="ECO:0000259" key="2">
    <source>
        <dbReference type="Pfam" id="PF10073"/>
    </source>
</evidence>
<name>A0A560CXF4_9BRAD</name>
<organism evidence="3 4">
    <name type="scientific">Bradyrhizobium stylosanthis</name>
    <dbReference type="NCBI Taxonomy" id="1803665"/>
    <lineage>
        <taxon>Bacteria</taxon>
        <taxon>Pseudomonadati</taxon>
        <taxon>Pseudomonadota</taxon>
        <taxon>Alphaproteobacteria</taxon>
        <taxon>Hyphomicrobiales</taxon>
        <taxon>Nitrobacteraceae</taxon>
        <taxon>Bradyrhizobium</taxon>
    </lineage>
</organism>
<keyword evidence="1" id="KW-0175">Coiled coil</keyword>
<reference evidence="3 4" key="1">
    <citation type="submission" date="2019-06" db="EMBL/GenBank/DDBJ databases">
        <title>Genomic Encyclopedia of Type Strains, Phase IV (KMG-V): Genome sequencing to study the core and pangenomes of soil and plant-associated prokaryotes.</title>
        <authorList>
            <person name="Whitman W."/>
        </authorList>
    </citation>
    <scope>NUCLEOTIDE SEQUENCE [LARGE SCALE GENOMIC DNA]</scope>
    <source>
        <strain evidence="3 4">BR 510</strain>
    </source>
</reference>
<dbReference type="RefSeq" id="WP_145670121.1">
    <property type="nucleotide sequence ID" value="NZ_VITK01000019.1"/>
</dbReference>
<dbReference type="EMBL" id="VITK01000019">
    <property type="protein sequence ID" value="TWA89539.1"/>
    <property type="molecule type" value="Genomic_DNA"/>
</dbReference>
<proteinExistence type="predicted"/>
<feature type="domain" description="GapR-like DNA-binding" evidence="2">
    <location>
        <begin position="17"/>
        <end position="88"/>
    </location>
</feature>